<feature type="region of interest" description="Disordered" evidence="1">
    <location>
        <begin position="242"/>
        <end position="267"/>
    </location>
</feature>
<accession>A0ABD1IYY7</accession>
<sequence>MFVFEVSTSSYCTSMAGDDRSISGSSDTSDTSQSDSSIGSRLAIWTDPCSSSTGPTEGPSQSGTKSATLLVDEKLPITLAGGPRLSVSVATSTKPSRSRRLQEIGRQSSSDSGIATGSHSSYSGSFSSYTSSLDVTGGGSSGAGAGEDFGSVLSLLPAPLTLASAAGTTGASGAPPERTLCTCPPCPGHEYQVPSSALRYLYDTPRSLLLPQPGSTSGGADEGAEGGICSAEHQACTFKDSEAAQATPGDPGRLSRGNSSEGAPPGDEVVEVCNICTPRAIYTTCSICGGLKGAPVPAPGVPLVPGQRTNEPSVTTDQEANQQTALEITTPHPGQEKQLLTAPASSNGNSQKHGYLNYLSDLLEHYDVAASSGARASSQKGYEPMASALGAVLKPPTCSRGGKQKPQSQNWKNTVIYENCYQCRRGESGCMAIGVNRIERGRDALLAGRRNCNGGTACKKVATPESCEEERSQDPECHAKEVPPDLAIPPRMGAQSAEVSDGSVDVDRDKKKQRCKADPAYEVMESRTTERSSEAEEKSKYELMGSYGQQRIPHIDLEGGVFVFPSDVPVACERPKGDGVTYVNIPVSPTSKKQLNYMELELQETSSASVRGRGSTKYAQIDITATETAHKVGTQHALGREEGLLKLEQKRRGGLPQ</sequence>
<gene>
    <name evidence="2" type="ORF">ACEWY4_024845</name>
</gene>
<dbReference type="PANTHER" id="PTHR21636">
    <property type="entry name" value="PROTEIN DOK-7"/>
    <property type="match status" value="1"/>
</dbReference>
<comment type="caution">
    <text evidence="2">The sequence shown here is derived from an EMBL/GenBank/DDBJ whole genome shotgun (WGS) entry which is preliminary data.</text>
</comment>
<dbReference type="InterPro" id="IPR037746">
    <property type="entry name" value="Dok-7"/>
</dbReference>
<dbReference type="PANTHER" id="PTHR21636:SF2">
    <property type="entry name" value="PROTEIN DOK-7"/>
    <property type="match status" value="1"/>
</dbReference>
<feature type="compositionally biased region" description="Basic and acidic residues" evidence="1">
    <location>
        <begin position="505"/>
        <end position="514"/>
    </location>
</feature>
<feature type="compositionally biased region" description="Polar residues" evidence="1">
    <location>
        <begin position="105"/>
        <end position="115"/>
    </location>
</feature>
<reference evidence="2 3" key="1">
    <citation type="submission" date="2024-09" db="EMBL/GenBank/DDBJ databases">
        <title>A chromosome-level genome assembly of Gray's grenadier anchovy, Coilia grayii.</title>
        <authorList>
            <person name="Fu Z."/>
        </authorList>
    </citation>
    <scope>NUCLEOTIDE SEQUENCE [LARGE SCALE GENOMIC DNA]</scope>
    <source>
        <strain evidence="2">G4</strain>
        <tissue evidence="2">Muscle</tissue>
    </source>
</reference>
<dbReference type="EMBL" id="JBHFQA010000022">
    <property type="protein sequence ID" value="KAL2079101.1"/>
    <property type="molecule type" value="Genomic_DNA"/>
</dbReference>
<dbReference type="Proteomes" id="UP001591681">
    <property type="component" value="Unassembled WGS sequence"/>
</dbReference>
<proteinExistence type="predicted"/>
<dbReference type="AlphaFoldDB" id="A0ABD1IYY7"/>
<evidence type="ECO:0000256" key="1">
    <source>
        <dbReference type="SAM" id="MobiDB-lite"/>
    </source>
</evidence>
<feature type="compositionally biased region" description="Polar residues" evidence="1">
    <location>
        <begin position="48"/>
        <end position="65"/>
    </location>
</feature>
<organism evidence="2 3">
    <name type="scientific">Coilia grayii</name>
    <name type="common">Gray's grenadier anchovy</name>
    <dbReference type="NCBI Taxonomy" id="363190"/>
    <lineage>
        <taxon>Eukaryota</taxon>
        <taxon>Metazoa</taxon>
        <taxon>Chordata</taxon>
        <taxon>Craniata</taxon>
        <taxon>Vertebrata</taxon>
        <taxon>Euteleostomi</taxon>
        <taxon>Actinopterygii</taxon>
        <taxon>Neopterygii</taxon>
        <taxon>Teleostei</taxon>
        <taxon>Clupei</taxon>
        <taxon>Clupeiformes</taxon>
        <taxon>Clupeoidei</taxon>
        <taxon>Engraulidae</taxon>
        <taxon>Coilinae</taxon>
        <taxon>Coilia</taxon>
    </lineage>
</organism>
<feature type="compositionally biased region" description="Basic and acidic residues" evidence="1">
    <location>
        <begin position="469"/>
        <end position="483"/>
    </location>
</feature>
<name>A0ABD1IYY7_9TELE</name>
<feature type="region of interest" description="Disordered" evidence="1">
    <location>
        <begin position="15"/>
        <end position="65"/>
    </location>
</feature>
<feature type="region of interest" description="Disordered" evidence="1">
    <location>
        <begin position="469"/>
        <end position="514"/>
    </location>
</feature>
<feature type="compositionally biased region" description="Low complexity" evidence="1">
    <location>
        <begin position="22"/>
        <end position="41"/>
    </location>
</feature>
<evidence type="ECO:0000313" key="2">
    <source>
        <dbReference type="EMBL" id="KAL2079101.1"/>
    </source>
</evidence>
<protein>
    <submittedName>
        <fullName evidence="2">Uncharacterized protein</fullName>
    </submittedName>
</protein>
<evidence type="ECO:0000313" key="3">
    <source>
        <dbReference type="Proteomes" id="UP001591681"/>
    </source>
</evidence>
<feature type="region of interest" description="Disordered" evidence="1">
    <location>
        <begin position="86"/>
        <end position="117"/>
    </location>
</feature>
<keyword evidence="3" id="KW-1185">Reference proteome</keyword>